<keyword evidence="7" id="KW-0282">Flagellum</keyword>
<comment type="similarity">
    <text evidence="2 4">Belongs to the FliE family.</text>
</comment>
<dbReference type="RefSeq" id="WP_077025475.1">
    <property type="nucleotide sequence ID" value="NZ_CP017641.1"/>
</dbReference>
<dbReference type="EMBL" id="CP017641">
    <property type="protein sequence ID" value="APZ94118.1"/>
    <property type="molecule type" value="Genomic_DNA"/>
</dbReference>
<dbReference type="GO" id="GO:0003774">
    <property type="term" value="F:cytoskeletal motor activity"/>
    <property type="evidence" value="ECO:0007669"/>
    <property type="project" value="InterPro"/>
</dbReference>
<proteinExistence type="inferred from homology"/>
<keyword evidence="8" id="KW-1185">Reference proteome</keyword>
<organism evidence="7 8">
    <name type="scientific">Fuerstiella marisgermanici</name>
    <dbReference type="NCBI Taxonomy" id="1891926"/>
    <lineage>
        <taxon>Bacteria</taxon>
        <taxon>Pseudomonadati</taxon>
        <taxon>Planctomycetota</taxon>
        <taxon>Planctomycetia</taxon>
        <taxon>Planctomycetales</taxon>
        <taxon>Planctomycetaceae</taxon>
        <taxon>Fuerstiella</taxon>
    </lineage>
</organism>
<dbReference type="NCBIfam" id="TIGR00205">
    <property type="entry name" value="fliE"/>
    <property type="match status" value="1"/>
</dbReference>
<dbReference type="Proteomes" id="UP000187735">
    <property type="component" value="Chromosome"/>
</dbReference>
<evidence type="ECO:0000256" key="2">
    <source>
        <dbReference type="ARBA" id="ARBA00009272"/>
    </source>
</evidence>
<dbReference type="HAMAP" id="MF_00724">
    <property type="entry name" value="FliE"/>
    <property type="match status" value="1"/>
</dbReference>
<keyword evidence="7" id="KW-0966">Cell projection</keyword>
<reference evidence="7 8" key="1">
    <citation type="journal article" date="2016" name="Front. Microbiol.">
        <title>Fuerstia marisgermanicae gen. nov., sp. nov., an Unusual Member of the Phylum Planctomycetes from the German Wadden Sea.</title>
        <authorList>
            <person name="Kohn T."/>
            <person name="Heuer A."/>
            <person name="Jogler M."/>
            <person name="Vollmers J."/>
            <person name="Boedeker C."/>
            <person name="Bunk B."/>
            <person name="Rast P."/>
            <person name="Borchert D."/>
            <person name="Glockner I."/>
            <person name="Freese H.M."/>
            <person name="Klenk H.P."/>
            <person name="Overmann J."/>
            <person name="Kaster A.K."/>
            <person name="Rohde M."/>
            <person name="Wiegand S."/>
            <person name="Jogler C."/>
        </authorList>
    </citation>
    <scope>NUCLEOTIDE SEQUENCE [LARGE SCALE GENOMIC DNA]</scope>
    <source>
        <strain evidence="7 8">NH11</strain>
    </source>
</reference>
<evidence type="ECO:0000256" key="5">
    <source>
        <dbReference type="NCBIfam" id="TIGR00205"/>
    </source>
</evidence>
<evidence type="ECO:0000256" key="6">
    <source>
        <dbReference type="SAM" id="MobiDB-lite"/>
    </source>
</evidence>
<dbReference type="GO" id="GO:0071973">
    <property type="term" value="P:bacterial-type flagellum-dependent cell motility"/>
    <property type="evidence" value="ECO:0007669"/>
    <property type="project" value="InterPro"/>
</dbReference>
<dbReference type="PRINTS" id="PR01006">
    <property type="entry name" value="FLGHOOKFLIE"/>
</dbReference>
<protein>
    <recommendedName>
        <fullName evidence="4 5">Flagellar hook-basal body complex protein FliE</fullName>
    </recommendedName>
</protein>
<dbReference type="PANTHER" id="PTHR34653">
    <property type="match status" value="1"/>
</dbReference>
<accession>A0A1P8WJA4</accession>
<dbReference type="GO" id="GO:0009425">
    <property type="term" value="C:bacterial-type flagellum basal body"/>
    <property type="evidence" value="ECO:0007669"/>
    <property type="project" value="UniProtKB-SubCell"/>
</dbReference>
<evidence type="ECO:0000256" key="1">
    <source>
        <dbReference type="ARBA" id="ARBA00004117"/>
    </source>
</evidence>
<dbReference type="Pfam" id="PF02049">
    <property type="entry name" value="FliE"/>
    <property type="match status" value="1"/>
</dbReference>
<dbReference type="GO" id="GO:0005198">
    <property type="term" value="F:structural molecule activity"/>
    <property type="evidence" value="ECO:0007669"/>
    <property type="project" value="UniProtKB-UniRule"/>
</dbReference>
<dbReference type="KEGG" id="fmr:Fuma_03741"/>
<name>A0A1P8WJA4_9PLAN</name>
<sequence length="101" mass="10701">MTTPISSIGSVGGSLPGGLTTSAGKSGAAMPFADLVKGLLQDTNNQQAQVEESVTQLVTGETDSLHDVVLTASQADLAFRLVMEVRDRLISSYQEIMRMQM</sequence>
<evidence type="ECO:0000256" key="3">
    <source>
        <dbReference type="ARBA" id="ARBA00023143"/>
    </source>
</evidence>
<gene>
    <name evidence="4" type="primary">fliE</name>
    <name evidence="7" type="ORF">Fuma_03741</name>
</gene>
<dbReference type="PANTHER" id="PTHR34653:SF1">
    <property type="entry name" value="FLAGELLAR HOOK-BASAL BODY COMPLEX PROTEIN FLIE"/>
    <property type="match status" value="1"/>
</dbReference>
<evidence type="ECO:0000313" key="7">
    <source>
        <dbReference type="EMBL" id="APZ94118.1"/>
    </source>
</evidence>
<dbReference type="OrthoDB" id="285952at2"/>
<dbReference type="STRING" id="1891926.Fuma_03741"/>
<feature type="region of interest" description="Disordered" evidence="6">
    <location>
        <begin position="1"/>
        <end position="24"/>
    </location>
</feature>
<evidence type="ECO:0000256" key="4">
    <source>
        <dbReference type="HAMAP-Rule" id="MF_00724"/>
    </source>
</evidence>
<dbReference type="AlphaFoldDB" id="A0A1P8WJA4"/>
<comment type="subcellular location">
    <subcellularLocation>
        <location evidence="1 4">Bacterial flagellum basal body</location>
    </subcellularLocation>
</comment>
<evidence type="ECO:0000313" key="8">
    <source>
        <dbReference type="Proteomes" id="UP000187735"/>
    </source>
</evidence>
<keyword evidence="3 4" id="KW-0975">Bacterial flagellum</keyword>
<dbReference type="InterPro" id="IPR001624">
    <property type="entry name" value="FliE"/>
</dbReference>
<keyword evidence="7" id="KW-0969">Cilium</keyword>